<dbReference type="SUPFAM" id="SSF69796">
    <property type="entry name" value="Thymidylate synthase-complementing protein Thy1"/>
    <property type="match status" value="1"/>
</dbReference>
<proteinExistence type="inferred from homology"/>
<keyword evidence="1" id="KW-0521">NADP</keyword>
<dbReference type="Proteomes" id="UP000237351">
    <property type="component" value="Chromosome"/>
</dbReference>
<dbReference type="GO" id="GO:0004799">
    <property type="term" value="F:thymidylate synthase activity"/>
    <property type="evidence" value="ECO:0007669"/>
    <property type="project" value="TreeGrafter"/>
</dbReference>
<dbReference type="EC" id="2.1.1.148" evidence="1"/>
<dbReference type="InterPro" id="IPR003669">
    <property type="entry name" value="Thymidylate_synthase_ThyX"/>
</dbReference>
<keyword evidence="1" id="KW-0285">Flavoprotein</keyword>
<feature type="binding site" evidence="1">
    <location>
        <position position="231"/>
    </location>
    <ligand>
        <name>dUMP</name>
        <dbReference type="ChEBI" id="CHEBI:246422"/>
        <note>ligand shared between dimeric partners</note>
    </ligand>
</feature>
<reference evidence="2 3" key="1">
    <citation type="submission" date="2014-06" db="EMBL/GenBank/DDBJ databases">
        <title>The genome of the endonuclear symbiont Nucleicultrix amoebiphila.</title>
        <authorList>
            <person name="Schulz F."/>
            <person name="Horn M."/>
        </authorList>
    </citation>
    <scope>NUCLEOTIDE SEQUENCE [LARGE SCALE GENOMIC DNA]</scope>
    <source>
        <strain evidence="2 3">FS5</strain>
    </source>
</reference>
<evidence type="ECO:0000313" key="2">
    <source>
        <dbReference type="EMBL" id="ARN84378.1"/>
    </source>
</evidence>
<feature type="binding site" evidence="1">
    <location>
        <begin position="109"/>
        <end position="112"/>
    </location>
    <ligand>
        <name>dUMP</name>
        <dbReference type="ChEBI" id="CHEBI:246422"/>
        <note>ligand shared between dimeric partners</note>
    </ligand>
</feature>
<feature type="binding site" description="in other chain" evidence="1">
    <location>
        <position position="204"/>
    </location>
    <ligand>
        <name>dUMP</name>
        <dbReference type="ChEBI" id="CHEBI:246422"/>
        <note>ligand shared between dimeric partners</note>
    </ligand>
</feature>
<dbReference type="GO" id="GO:0050660">
    <property type="term" value="F:flavin adenine dinucleotide binding"/>
    <property type="evidence" value="ECO:0007669"/>
    <property type="project" value="UniProtKB-UniRule"/>
</dbReference>
<dbReference type="GO" id="GO:0032259">
    <property type="term" value="P:methylation"/>
    <property type="evidence" value="ECO:0007669"/>
    <property type="project" value="UniProtKB-KW"/>
</dbReference>
<gene>
    <name evidence="1" type="primary">thyX</name>
    <name evidence="2" type="ORF">GQ61_02470</name>
</gene>
<feature type="binding site" evidence="1">
    <location>
        <position position="120"/>
    </location>
    <ligand>
        <name>FAD</name>
        <dbReference type="ChEBI" id="CHEBI:57692"/>
        <note>ligand shared between neighboring subunits</note>
    </ligand>
</feature>
<evidence type="ECO:0000256" key="1">
    <source>
        <dbReference type="HAMAP-Rule" id="MF_01408"/>
    </source>
</evidence>
<feature type="binding site" evidence="1">
    <location>
        <position position="226"/>
    </location>
    <ligand>
        <name>FAD</name>
        <dbReference type="ChEBI" id="CHEBI:57692"/>
        <note>ligand shared between neighboring subunits</note>
    </ligand>
</feature>
<dbReference type="PANTHER" id="PTHR34934:SF1">
    <property type="entry name" value="FLAVIN-DEPENDENT THYMIDYLATE SYNTHASE"/>
    <property type="match status" value="1"/>
</dbReference>
<evidence type="ECO:0000313" key="3">
    <source>
        <dbReference type="Proteomes" id="UP000237351"/>
    </source>
</evidence>
<feature type="binding site" evidence="1">
    <location>
        <begin position="112"/>
        <end position="114"/>
    </location>
    <ligand>
        <name>FAD</name>
        <dbReference type="ChEBI" id="CHEBI:57692"/>
        <note>ligand shared between neighboring subunits</note>
    </ligand>
</feature>
<dbReference type="GO" id="GO:0006231">
    <property type="term" value="P:dTMP biosynthetic process"/>
    <property type="evidence" value="ECO:0007669"/>
    <property type="project" value="UniProtKB-UniRule"/>
</dbReference>
<dbReference type="KEGG" id="naf:GQ61_02470"/>
<comment type="catalytic activity">
    <reaction evidence="1">
        <text>dUMP + (6R)-5,10-methylene-5,6,7,8-tetrahydrofolate + NADPH + H(+) = dTMP + (6S)-5,6,7,8-tetrahydrofolate + NADP(+)</text>
        <dbReference type="Rhea" id="RHEA:29043"/>
        <dbReference type="ChEBI" id="CHEBI:15378"/>
        <dbReference type="ChEBI" id="CHEBI:15636"/>
        <dbReference type="ChEBI" id="CHEBI:57453"/>
        <dbReference type="ChEBI" id="CHEBI:57783"/>
        <dbReference type="ChEBI" id="CHEBI:58349"/>
        <dbReference type="ChEBI" id="CHEBI:63528"/>
        <dbReference type="ChEBI" id="CHEBI:246422"/>
        <dbReference type="EC" id="2.1.1.148"/>
    </reaction>
</comment>
<name>A0A1W6N3N7_9PROT</name>
<dbReference type="STRING" id="1414854.GQ61_02470"/>
<protein>
    <recommendedName>
        <fullName evidence="1">Flavin-dependent thymidylate synthase</fullName>
        <shortName evidence="1">FDTS</shortName>
        <ecNumber evidence="1">2.1.1.148</ecNumber>
    </recommendedName>
    <alternativeName>
        <fullName evidence="1">FAD-dependent thymidylate synthase</fullName>
    </alternativeName>
    <alternativeName>
        <fullName evidence="1">Thymidylate synthase ThyX</fullName>
        <shortName evidence="1">TS</shortName>
        <shortName evidence="1">TSase</shortName>
    </alternativeName>
</protein>
<comment type="similarity">
    <text evidence="1">Belongs to the thymidylate synthase ThyX family.</text>
</comment>
<dbReference type="GO" id="GO:0070402">
    <property type="term" value="F:NADPH binding"/>
    <property type="evidence" value="ECO:0007669"/>
    <property type="project" value="TreeGrafter"/>
</dbReference>
<dbReference type="InterPro" id="IPR036098">
    <property type="entry name" value="Thymidylate_synthase_ThyX_sf"/>
</dbReference>
<dbReference type="EMBL" id="CP008743">
    <property type="protein sequence ID" value="ARN84378.1"/>
    <property type="molecule type" value="Genomic_DNA"/>
</dbReference>
<dbReference type="HAMAP" id="MF_01408">
    <property type="entry name" value="ThyX"/>
    <property type="match status" value="1"/>
</dbReference>
<comment type="subunit">
    <text evidence="1">Homotetramer.</text>
</comment>
<dbReference type="GO" id="GO:0050797">
    <property type="term" value="F:thymidylate synthase (FAD) activity"/>
    <property type="evidence" value="ECO:0007669"/>
    <property type="project" value="UniProtKB-UniRule"/>
</dbReference>
<accession>A0A1W6N3N7</accession>
<comment type="function">
    <text evidence="1">Catalyzes the reductive methylation of 2'-deoxyuridine-5'-monophosphate (dUMP) to 2'-deoxythymidine-5'-monophosphate (dTMP) while utilizing 5,10-methylenetetrahydrofolate (mTHF) as the methyl donor, and NADPH and FADH(2) as the reductant.</text>
</comment>
<keyword evidence="1" id="KW-0489">Methyltransferase</keyword>
<dbReference type="PROSITE" id="PS51331">
    <property type="entry name" value="THYX"/>
    <property type="match status" value="1"/>
</dbReference>
<dbReference type="PANTHER" id="PTHR34934">
    <property type="entry name" value="FLAVIN-DEPENDENT THYMIDYLATE SYNTHASE"/>
    <property type="match status" value="1"/>
</dbReference>
<dbReference type="Gene3D" id="3.30.1360.170">
    <property type="match status" value="1"/>
</dbReference>
<dbReference type="RefSeq" id="WP_085783763.1">
    <property type="nucleotide sequence ID" value="NZ_CP008743.1"/>
</dbReference>
<comment type="cofactor">
    <cofactor evidence="1">
        <name>FAD</name>
        <dbReference type="ChEBI" id="CHEBI:57692"/>
    </cofactor>
    <text evidence="1">Binds 4 FAD per tetramer. Each FAD binding site is formed by three monomers.</text>
</comment>
<sequence>MAKDAESVVDLKTLKGQTEPTFRVTAPEIENILYEPFPVLDHGFIRVVDYMGDDSSIVQAARISYGKGTKKVNEDRGLIRYLMRHRHTTPFEMCEIKLHVKLPLFVSREWLRHRTASINEYSGRYSILGKEFYIPQRNQLGKQSQTNRQGRGDLLNDEEANRVLEILKSDAHQVYEHYEEMLNADQEGNVLDANREGLTRELARMNLTLNYYTEWYWKIDLHNLMHFLSLRADDHAQYEIRAYAYVILDILKRWVPLTYEAFMDYRFKSAYLSKAGLEVVKRMLKGQEVQAQDVGLSPREWRELMAQLEIEDGEKQQKKRA</sequence>
<organism evidence="2 3">
    <name type="scientific">Candidatus Nucleicultrix amoebiphila FS5</name>
    <dbReference type="NCBI Taxonomy" id="1414854"/>
    <lineage>
        <taxon>Bacteria</taxon>
        <taxon>Pseudomonadati</taxon>
        <taxon>Pseudomonadota</taxon>
        <taxon>Alphaproteobacteria</taxon>
        <taxon>Holosporales</taxon>
        <taxon>Candidatus Nucleicultricaceae</taxon>
        <taxon>Candidatus Nucleicultrix</taxon>
    </lineage>
</organism>
<feature type="binding site" evidence="1">
    <location>
        <begin position="220"/>
        <end position="222"/>
    </location>
    <ligand>
        <name>FAD</name>
        <dbReference type="ChEBI" id="CHEBI:57692"/>
        <note>ligand shared between neighboring subunits</note>
    </ligand>
</feature>
<keyword evidence="1" id="KW-0545">Nucleotide biosynthesis</keyword>
<comment type="pathway">
    <text evidence="1">Pyrimidine metabolism; dTTP biosynthesis.</text>
</comment>
<dbReference type="AlphaFoldDB" id="A0A1W6N3N7"/>
<dbReference type="UniPathway" id="UPA00575"/>
<feature type="binding site" evidence="1">
    <location>
        <position position="89"/>
    </location>
    <ligand>
        <name>FAD</name>
        <dbReference type="ChEBI" id="CHEBI:57692"/>
        <note>ligand shared between neighboring subunits</note>
    </ligand>
</feature>
<feature type="active site" description="Involved in ionization of N3 of dUMP, leading to its activation" evidence="1">
    <location>
        <position position="231"/>
    </location>
</feature>
<dbReference type="NCBIfam" id="TIGR02170">
    <property type="entry name" value="thyX"/>
    <property type="match status" value="1"/>
</dbReference>
<keyword evidence="1" id="KW-0808">Transferase</keyword>
<dbReference type="GO" id="GO:0006235">
    <property type="term" value="P:dTTP biosynthetic process"/>
    <property type="evidence" value="ECO:0007669"/>
    <property type="project" value="UniProtKB-UniRule"/>
</dbReference>
<dbReference type="OrthoDB" id="9774464at2"/>
<dbReference type="Pfam" id="PF02511">
    <property type="entry name" value="Thy1"/>
    <property type="match status" value="1"/>
</dbReference>
<keyword evidence="1" id="KW-0274">FAD</keyword>
<dbReference type="CDD" id="cd20175">
    <property type="entry name" value="ThyX"/>
    <property type="match status" value="1"/>
</dbReference>
<feature type="binding site" description="in other chain" evidence="1">
    <location>
        <begin position="120"/>
        <end position="124"/>
    </location>
    <ligand>
        <name>dUMP</name>
        <dbReference type="ChEBI" id="CHEBI:246422"/>
        <note>ligand shared between dimeric partners</note>
    </ligand>
</feature>
<keyword evidence="3" id="KW-1185">Reference proteome</keyword>